<dbReference type="PANTHER" id="PTHR48049">
    <property type="entry name" value="GLYCOSYLTRANSFERASE"/>
    <property type="match status" value="1"/>
</dbReference>
<sequence>MWESLVSDCQIVHIPQLADQVLTTRLLAEELEVSVKVQREDSGWFSKESLRDAVTSVMDKDSEIGNLVKRNHKKLRETLVSPGLLSGYADKFVEALENEVNNTKSS</sequence>
<organism evidence="2">
    <name type="scientific">Noccaea caerulescens</name>
    <name type="common">Alpine penny-cress</name>
    <name type="synonym">Thlaspi caerulescens</name>
    <dbReference type="NCBI Taxonomy" id="107243"/>
    <lineage>
        <taxon>Eukaryota</taxon>
        <taxon>Viridiplantae</taxon>
        <taxon>Streptophyta</taxon>
        <taxon>Embryophyta</taxon>
        <taxon>Tracheophyta</taxon>
        <taxon>Spermatophyta</taxon>
        <taxon>Magnoliopsida</taxon>
        <taxon>eudicotyledons</taxon>
        <taxon>Gunneridae</taxon>
        <taxon>Pentapetalae</taxon>
        <taxon>rosids</taxon>
        <taxon>malvids</taxon>
        <taxon>Brassicales</taxon>
        <taxon>Brassicaceae</taxon>
        <taxon>Coluteocarpeae</taxon>
        <taxon>Noccaea</taxon>
    </lineage>
</organism>
<proteinExistence type="inferred from homology"/>
<dbReference type="InterPro" id="IPR050481">
    <property type="entry name" value="UDP-glycosyltransf_plant"/>
</dbReference>
<evidence type="ECO:0000256" key="1">
    <source>
        <dbReference type="ARBA" id="ARBA00009995"/>
    </source>
</evidence>
<dbReference type="SUPFAM" id="SSF53756">
    <property type="entry name" value="UDP-Glycosyltransferase/glycogen phosphorylase"/>
    <property type="match status" value="1"/>
</dbReference>
<gene>
    <name evidence="2" type="ORF">LC_TR12511_c0_g1_i1_g.43792</name>
</gene>
<dbReference type="GO" id="GO:0035251">
    <property type="term" value="F:UDP-glucosyltransferase activity"/>
    <property type="evidence" value="ECO:0007669"/>
    <property type="project" value="InterPro"/>
</dbReference>
<reference evidence="2" key="1">
    <citation type="submission" date="2016-07" db="EMBL/GenBank/DDBJ databases">
        <title>De novo transcriptome assembly of four accessions of the metal hyperaccumulator plant Noccaea caerulescens.</title>
        <authorList>
            <person name="Blande D."/>
            <person name="Halimaa P."/>
            <person name="Tervahauta A.I."/>
            <person name="Aarts M.G."/>
            <person name="Karenlampi S.O."/>
        </authorList>
    </citation>
    <scope>NUCLEOTIDE SEQUENCE</scope>
</reference>
<name>A0A1J3FWW2_NOCCA</name>
<protein>
    <submittedName>
        <fullName evidence="2">UDP-glycosyltransferase 79B5</fullName>
    </submittedName>
</protein>
<dbReference type="PANTHER" id="PTHR48049:SF20">
    <property type="entry name" value="UDP-GLYCOSYLTRANSFERASE 79B4-RELATED"/>
    <property type="match status" value="1"/>
</dbReference>
<keyword evidence="2" id="KW-0808">Transferase</keyword>
<dbReference type="EMBL" id="GEVK01004890">
    <property type="protein sequence ID" value="JAU47942.1"/>
    <property type="molecule type" value="Transcribed_RNA"/>
</dbReference>
<dbReference type="Gene3D" id="3.40.50.2000">
    <property type="entry name" value="Glycogen Phosphorylase B"/>
    <property type="match status" value="1"/>
</dbReference>
<evidence type="ECO:0000313" key="2">
    <source>
        <dbReference type="EMBL" id="JAU47942.1"/>
    </source>
</evidence>
<comment type="similarity">
    <text evidence="1">Belongs to the UDP-glycosyltransferase family.</text>
</comment>
<accession>A0A1J3FWW2</accession>
<dbReference type="AlphaFoldDB" id="A0A1J3FWW2"/>